<keyword evidence="7" id="KW-1185">Reference proteome</keyword>
<dbReference type="GO" id="GO:0008233">
    <property type="term" value="F:peptidase activity"/>
    <property type="evidence" value="ECO:0007669"/>
    <property type="project" value="UniProtKB-KW"/>
</dbReference>
<dbReference type="PANTHER" id="PTHR47967:SF1">
    <property type="entry name" value="PEPTIDASE A1 DOMAIN-CONTAINING PROTEIN"/>
    <property type="match status" value="1"/>
</dbReference>
<reference evidence="5" key="2">
    <citation type="submission" date="2017-06" db="EMBL/GenBank/DDBJ databases">
        <title>WGS assembly of Brachypodium distachyon.</title>
        <authorList>
            <consortium name="The International Brachypodium Initiative"/>
            <person name="Lucas S."/>
            <person name="Harmon-Smith M."/>
            <person name="Lail K."/>
            <person name="Tice H."/>
            <person name="Grimwood J."/>
            <person name="Bruce D."/>
            <person name="Barry K."/>
            <person name="Shu S."/>
            <person name="Lindquist E."/>
            <person name="Wang M."/>
            <person name="Pitluck S."/>
            <person name="Vogel J.P."/>
            <person name="Garvin D.F."/>
            <person name="Mockler T.C."/>
            <person name="Schmutz J."/>
            <person name="Rokhsar D."/>
            <person name="Bevan M.W."/>
        </authorList>
    </citation>
    <scope>NUCLEOTIDE SEQUENCE</scope>
    <source>
        <strain evidence="5">Bd21</strain>
    </source>
</reference>
<dbReference type="RefSeq" id="XP_003561230.1">
    <property type="nucleotide sequence ID" value="XM_003561182.4"/>
</dbReference>
<evidence type="ECO:0000313" key="6">
    <source>
        <dbReference type="EnsemblPlants" id="KQK20031"/>
    </source>
</evidence>
<dbReference type="GeneID" id="100838654"/>
<dbReference type="Pfam" id="PF14541">
    <property type="entry name" value="TAXi_C"/>
    <property type="match status" value="1"/>
</dbReference>
<dbReference type="InterPro" id="IPR051708">
    <property type="entry name" value="Plant_Aspart_Prot_A1"/>
</dbReference>
<accession>A0A0Q3HAQ8</accession>
<evidence type="ECO:0000259" key="4">
    <source>
        <dbReference type="Pfam" id="PF14541"/>
    </source>
</evidence>
<dbReference type="GO" id="GO:0006508">
    <property type="term" value="P:proteolysis"/>
    <property type="evidence" value="ECO:0007669"/>
    <property type="project" value="UniProtKB-KW"/>
</dbReference>
<organism evidence="5">
    <name type="scientific">Brachypodium distachyon</name>
    <name type="common">Purple false brome</name>
    <name type="synonym">Trachynia distachya</name>
    <dbReference type="NCBI Taxonomy" id="15368"/>
    <lineage>
        <taxon>Eukaryota</taxon>
        <taxon>Viridiplantae</taxon>
        <taxon>Streptophyta</taxon>
        <taxon>Embryophyta</taxon>
        <taxon>Tracheophyta</taxon>
        <taxon>Spermatophyta</taxon>
        <taxon>Magnoliopsida</taxon>
        <taxon>Liliopsida</taxon>
        <taxon>Poales</taxon>
        <taxon>Poaceae</taxon>
        <taxon>BOP clade</taxon>
        <taxon>Pooideae</taxon>
        <taxon>Stipodae</taxon>
        <taxon>Brachypodieae</taxon>
        <taxon>Brachypodium</taxon>
    </lineage>
</organism>
<evidence type="ECO:0000256" key="2">
    <source>
        <dbReference type="ARBA" id="ARBA00022801"/>
    </source>
</evidence>
<gene>
    <name evidence="6" type="primary">LOC100838654</name>
    <name evidence="5" type="ORF">BRADI_1g52011v3</name>
</gene>
<dbReference type="InterPro" id="IPR021109">
    <property type="entry name" value="Peptidase_aspartic_dom_sf"/>
</dbReference>
<dbReference type="Gramene" id="KQK20031">
    <property type="protein sequence ID" value="KQK20031"/>
    <property type="gene ID" value="BRADI_1g52011v3"/>
</dbReference>
<feature type="domain" description="Xylanase inhibitor C-terminal" evidence="4">
    <location>
        <begin position="86"/>
        <end position="234"/>
    </location>
</feature>
<dbReference type="OrthoDB" id="695235at2759"/>
<keyword evidence="1" id="KW-0645">Protease</keyword>
<dbReference type="SUPFAM" id="SSF50630">
    <property type="entry name" value="Acid proteases"/>
    <property type="match status" value="1"/>
</dbReference>
<feature type="chain" id="PRO_5043129237" description="Xylanase inhibitor C-terminal domain-containing protein" evidence="3">
    <location>
        <begin position="34"/>
        <end position="263"/>
    </location>
</feature>
<dbReference type="STRING" id="15368.A0A0Q3HAQ8"/>
<dbReference type="EnsemblPlants" id="KQK20031">
    <property type="protein sequence ID" value="KQK20031"/>
    <property type="gene ID" value="BRADI_1g52011v3"/>
</dbReference>
<dbReference type="PANTHER" id="PTHR47967">
    <property type="entry name" value="OS07G0603500 PROTEIN-RELATED"/>
    <property type="match status" value="1"/>
</dbReference>
<sequence>MGRQARRRGSCASALTLVAWLLIILRLPAPASPAGGPATAGNVIARSAPNLIKYAQELAKKKAVRSGGRALIEKYLSSGSGDPGGQALTGIPAGAFDVAADGNSGGVYLSTMLHITYLQPEAYYAVRRALVSQIKSQEVNGSALFGGVFDLCYNLQAVAGLTFPKLTLVFDGSPTPTMELTTVNYFYKHTPTGLQCLTMRETPTDAPFSSILGSLLQTGTNMIYDIAGGSLTFEKGAASALSSQVPSSVMAMAPLYLAWVLLF</sequence>
<keyword evidence="3" id="KW-0732">Signal</keyword>
<evidence type="ECO:0000313" key="7">
    <source>
        <dbReference type="Proteomes" id="UP000008810"/>
    </source>
</evidence>
<dbReference type="EMBL" id="CM000880">
    <property type="protein sequence ID" value="KQK20031.1"/>
    <property type="molecule type" value="Genomic_DNA"/>
</dbReference>
<name>A0A0Q3HAQ8_BRADI</name>
<dbReference type="InterPro" id="IPR032799">
    <property type="entry name" value="TAXi_C"/>
</dbReference>
<dbReference type="Proteomes" id="UP000008810">
    <property type="component" value="Chromosome 1"/>
</dbReference>
<reference evidence="6" key="3">
    <citation type="submission" date="2018-08" db="UniProtKB">
        <authorList>
            <consortium name="EnsemblPlants"/>
        </authorList>
    </citation>
    <scope>IDENTIFICATION</scope>
    <source>
        <strain evidence="6">cv. Bd21</strain>
    </source>
</reference>
<evidence type="ECO:0000313" key="5">
    <source>
        <dbReference type="EMBL" id="KQK20031.1"/>
    </source>
</evidence>
<dbReference type="Gene3D" id="2.40.70.10">
    <property type="entry name" value="Acid Proteases"/>
    <property type="match status" value="1"/>
</dbReference>
<evidence type="ECO:0000256" key="3">
    <source>
        <dbReference type="SAM" id="SignalP"/>
    </source>
</evidence>
<proteinExistence type="predicted"/>
<dbReference type="AlphaFoldDB" id="A0A0Q3HAQ8"/>
<protein>
    <recommendedName>
        <fullName evidence="4">Xylanase inhibitor C-terminal domain-containing protein</fullName>
    </recommendedName>
</protein>
<dbReference type="KEGG" id="bdi:100838654"/>
<evidence type="ECO:0000256" key="1">
    <source>
        <dbReference type="ARBA" id="ARBA00022670"/>
    </source>
</evidence>
<keyword evidence="2" id="KW-0378">Hydrolase</keyword>
<feature type="signal peptide" evidence="3">
    <location>
        <begin position="1"/>
        <end position="33"/>
    </location>
</feature>
<reference evidence="5 6" key="1">
    <citation type="journal article" date="2010" name="Nature">
        <title>Genome sequencing and analysis of the model grass Brachypodium distachyon.</title>
        <authorList>
            <consortium name="International Brachypodium Initiative"/>
        </authorList>
    </citation>
    <scope>NUCLEOTIDE SEQUENCE [LARGE SCALE GENOMIC DNA]</scope>
    <source>
        <strain evidence="5 6">Bd21</strain>
    </source>
</reference>